<dbReference type="InterPro" id="IPR010985">
    <property type="entry name" value="Ribbon_hlx_hlx"/>
</dbReference>
<accession>X1MI48</accession>
<proteinExistence type="predicted"/>
<sequence>MKARRKNVYTTIKLPKELAKKCDEYVNTHSIYTSRTDFIKEALRIYLEQH</sequence>
<dbReference type="EMBL" id="BARV01011984">
    <property type="protein sequence ID" value="GAI14390.1"/>
    <property type="molecule type" value="Genomic_DNA"/>
</dbReference>
<dbReference type="CDD" id="cd22231">
    <property type="entry name" value="RHH_NikR_HicB-like"/>
    <property type="match status" value="1"/>
</dbReference>
<name>X1MI48_9ZZZZ</name>
<comment type="caution">
    <text evidence="1">The sequence shown here is derived from an EMBL/GenBank/DDBJ whole genome shotgun (WGS) entry which is preliminary data.</text>
</comment>
<dbReference type="AlphaFoldDB" id="X1MI48"/>
<reference evidence="1" key="1">
    <citation type="journal article" date="2014" name="Front. Microbiol.">
        <title>High frequency of phylogenetically diverse reductive dehalogenase-homologous genes in deep subseafloor sedimentary metagenomes.</title>
        <authorList>
            <person name="Kawai M."/>
            <person name="Futagami T."/>
            <person name="Toyoda A."/>
            <person name="Takaki Y."/>
            <person name="Nishi S."/>
            <person name="Hori S."/>
            <person name="Arai W."/>
            <person name="Tsubouchi T."/>
            <person name="Morono Y."/>
            <person name="Uchiyama I."/>
            <person name="Ito T."/>
            <person name="Fujiyama A."/>
            <person name="Inagaki F."/>
            <person name="Takami H."/>
        </authorList>
    </citation>
    <scope>NUCLEOTIDE SEQUENCE</scope>
    <source>
        <strain evidence="1">Expedition CK06-06</strain>
    </source>
</reference>
<gene>
    <name evidence="1" type="ORF">S06H3_22423</name>
</gene>
<evidence type="ECO:0008006" key="2">
    <source>
        <dbReference type="Google" id="ProtNLM"/>
    </source>
</evidence>
<dbReference type="GO" id="GO:0006355">
    <property type="term" value="P:regulation of DNA-templated transcription"/>
    <property type="evidence" value="ECO:0007669"/>
    <property type="project" value="InterPro"/>
</dbReference>
<dbReference type="SUPFAM" id="SSF47598">
    <property type="entry name" value="Ribbon-helix-helix"/>
    <property type="match status" value="1"/>
</dbReference>
<evidence type="ECO:0000313" key="1">
    <source>
        <dbReference type="EMBL" id="GAI14390.1"/>
    </source>
</evidence>
<dbReference type="InterPro" id="IPR013321">
    <property type="entry name" value="Arc_rbn_hlx_hlx"/>
</dbReference>
<dbReference type="Gene3D" id="1.10.1220.10">
    <property type="entry name" value="Met repressor-like"/>
    <property type="match status" value="1"/>
</dbReference>
<protein>
    <recommendedName>
        <fullName evidence="2">Ribbon-helix-helix protein CopG domain-containing protein</fullName>
    </recommendedName>
</protein>
<organism evidence="1">
    <name type="scientific">marine sediment metagenome</name>
    <dbReference type="NCBI Taxonomy" id="412755"/>
    <lineage>
        <taxon>unclassified sequences</taxon>
        <taxon>metagenomes</taxon>
        <taxon>ecological metagenomes</taxon>
    </lineage>
</organism>